<proteinExistence type="predicted"/>
<keyword evidence="1" id="KW-0812">Transmembrane</keyword>
<feature type="transmembrane region" description="Helical" evidence="1">
    <location>
        <begin position="6"/>
        <end position="26"/>
    </location>
</feature>
<dbReference type="EMBL" id="BMHB01000001">
    <property type="protein sequence ID" value="GGI15681.1"/>
    <property type="molecule type" value="Genomic_DNA"/>
</dbReference>
<dbReference type="AlphaFoldDB" id="A0A8J3F3I8"/>
<comment type="caution">
    <text evidence="2">The sequence shown here is derived from an EMBL/GenBank/DDBJ whole genome shotgun (WGS) entry which is preliminary data.</text>
</comment>
<sequence length="39" mass="4627">MNILFGIFSLIFMCSTILLFASIAIIQQEKQMFKKKDWK</sequence>
<name>A0A8J3F3I8_9BACI</name>
<dbReference type="Proteomes" id="UP000626244">
    <property type="component" value="Unassembled WGS sequence"/>
</dbReference>
<evidence type="ECO:0000313" key="3">
    <source>
        <dbReference type="Proteomes" id="UP000626244"/>
    </source>
</evidence>
<keyword evidence="3" id="KW-1185">Reference proteome</keyword>
<organism evidence="2 3">
    <name type="scientific">Gottfriedia solisilvae</name>
    <dbReference type="NCBI Taxonomy" id="1516104"/>
    <lineage>
        <taxon>Bacteria</taxon>
        <taxon>Bacillati</taxon>
        <taxon>Bacillota</taxon>
        <taxon>Bacilli</taxon>
        <taxon>Bacillales</taxon>
        <taxon>Bacillaceae</taxon>
        <taxon>Gottfriedia</taxon>
    </lineage>
</organism>
<keyword evidence="1" id="KW-1133">Transmembrane helix</keyword>
<gene>
    <name evidence="2" type="ORF">GCM10007380_29240</name>
</gene>
<evidence type="ECO:0000313" key="2">
    <source>
        <dbReference type="EMBL" id="GGI15681.1"/>
    </source>
</evidence>
<evidence type="ECO:0000256" key="1">
    <source>
        <dbReference type="SAM" id="Phobius"/>
    </source>
</evidence>
<keyword evidence="1" id="KW-0472">Membrane</keyword>
<reference evidence="3" key="1">
    <citation type="journal article" date="2019" name="Int. J. Syst. Evol. Microbiol.">
        <title>The Global Catalogue of Microorganisms (GCM) 10K type strain sequencing project: providing services to taxonomists for standard genome sequencing and annotation.</title>
        <authorList>
            <consortium name="The Broad Institute Genomics Platform"/>
            <consortium name="The Broad Institute Genome Sequencing Center for Infectious Disease"/>
            <person name="Wu L."/>
            <person name="Ma J."/>
        </authorList>
    </citation>
    <scope>NUCLEOTIDE SEQUENCE [LARGE SCALE GENOMIC DNA]</scope>
    <source>
        <strain evidence="3">CGMCC 1.14993</strain>
    </source>
</reference>
<protein>
    <submittedName>
        <fullName evidence="2">Uncharacterized protein</fullName>
    </submittedName>
</protein>
<accession>A0A8J3F3I8</accession>